<dbReference type="EMBL" id="DTFI01000259">
    <property type="protein sequence ID" value="HGI44425.1"/>
    <property type="molecule type" value="Genomic_DNA"/>
</dbReference>
<evidence type="ECO:0000313" key="1">
    <source>
        <dbReference type="EMBL" id="HGI44425.1"/>
    </source>
</evidence>
<comment type="caution">
    <text evidence="1">The sequence shown here is derived from an EMBL/GenBank/DDBJ whole genome shotgun (WGS) entry which is preliminary data.</text>
</comment>
<dbReference type="AlphaFoldDB" id="A0A7C4FE88"/>
<sequence length="551" mass="61588">MRGRQALLALPVLIAIALSASVLAEPSLRQWVGTPPSIPPAAVLSQGELIIADPAGDQYRYWRPDWNWPITTDLDLLEARVYSDGQNLYVRYKFQTLKSKYSPYVMLVMDFTPDFDFDGFSEWLPDWSDTKLPWKWDAIVGVNLGKNEKQPFVFYRSWTPKFVGTLAVDQDNAVIEAAVPLAELPDFPRSGRVKMVIVVFANDYGGIWDPGKKEAYDPMVGIYVNEETFYACNVYDIAGQAPTWTEVYGGWSTGVQEVPVYYTVSTSNGVFTSLVDYGRKVSFARSLARRTIIYPPLPGQLRNWAGNPPPSAPGYAVVAGEAIIADPAGDQYRYWRPDWNRPITTDLDVLEVRLYSDGQYLYVRVKFSTLQSEYSPYVMIPIDFTPDDPGDGFDKWLPDLSDTNLPWKWDAVIGINFGKSGQQPFVFYRSWDPTFTGQLAIDKSQGVIEAKIPLSSLSGFPANGRIKYTVIIFANDFGGIWDPGNKGAVDPSTGNTISENQDYASDVYDIAGQAPTWTEVYGGWSTEHDVTVNTAFIAQLSNGYFTDIIPV</sequence>
<accession>A0A7C4FE88</accession>
<reference evidence="1" key="1">
    <citation type="journal article" date="2020" name="mSystems">
        <title>Genome- and Community-Level Interaction Insights into Carbon Utilization and Element Cycling Functions of Hydrothermarchaeota in Hydrothermal Sediment.</title>
        <authorList>
            <person name="Zhou Z."/>
            <person name="Liu Y."/>
            <person name="Xu W."/>
            <person name="Pan J."/>
            <person name="Luo Z.H."/>
            <person name="Li M."/>
        </authorList>
    </citation>
    <scope>NUCLEOTIDE SEQUENCE [LARGE SCALE GENOMIC DNA]</scope>
    <source>
        <strain evidence="1">SpSt-735</strain>
    </source>
</reference>
<name>A0A7C4FE88_THEPE</name>
<dbReference type="Gene3D" id="2.60.40.1190">
    <property type="match status" value="2"/>
</dbReference>
<evidence type="ECO:0008006" key="2">
    <source>
        <dbReference type="Google" id="ProtNLM"/>
    </source>
</evidence>
<organism evidence="1">
    <name type="scientific">Thermofilum pendens</name>
    <dbReference type="NCBI Taxonomy" id="2269"/>
    <lineage>
        <taxon>Archaea</taxon>
        <taxon>Thermoproteota</taxon>
        <taxon>Thermoprotei</taxon>
        <taxon>Thermofilales</taxon>
        <taxon>Thermofilaceae</taxon>
        <taxon>Thermofilum</taxon>
    </lineage>
</organism>
<proteinExistence type="predicted"/>
<protein>
    <recommendedName>
        <fullName evidence="2">Glucodextranase-like C-terminal domain-containing protein</fullName>
    </recommendedName>
</protein>
<gene>
    <name evidence="1" type="ORF">ENV17_08590</name>
</gene>